<sequence>MSEGDKVIDTQPGSKKEEPKPSTSKQPKKHVPGVPPGLESLCDTDQLVIKKTRSVLPGCCIGPIQANYYYQNQPVFSVEAPTDECLSLMACSKNRSFVFSFMDTNSEVSTWVPTRLLYWISAPVFTVTGASVAQ</sequence>
<dbReference type="AlphaFoldDB" id="A0AAV3YMI2"/>
<dbReference type="Proteomes" id="UP000735302">
    <property type="component" value="Unassembled WGS sequence"/>
</dbReference>
<proteinExistence type="predicted"/>
<feature type="region of interest" description="Disordered" evidence="1">
    <location>
        <begin position="1"/>
        <end position="37"/>
    </location>
</feature>
<keyword evidence="3" id="KW-1185">Reference proteome</keyword>
<name>A0AAV3YMI2_9GAST</name>
<evidence type="ECO:0000256" key="1">
    <source>
        <dbReference type="SAM" id="MobiDB-lite"/>
    </source>
</evidence>
<organism evidence="2 3">
    <name type="scientific">Plakobranchus ocellatus</name>
    <dbReference type="NCBI Taxonomy" id="259542"/>
    <lineage>
        <taxon>Eukaryota</taxon>
        <taxon>Metazoa</taxon>
        <taxon>Spiralia</taxon>
        <taxon>Lophotrochozoa</taxon>
        <taxon>Mollusca</taxon>
        <taxon>Gastropoda</taxon>
        <taxon>Heterobranchia</taxon>
        <taxon>Euthyneura</taxon>
        <taxon>Panpulmonata</taxon>
        <taxon>Sacoglossa</taxon>
        <taxon>Placobranchoidea</taxon>
        <taxon>Plakobranchidae</taxon>
        <taxon>Plakobranchus</taxon>
    </lineage>
</organism>
<accession>A0AAV3YMI2</accession>
<dbReference type="EMBL" id="BLXT01001203">
    <property type="protein sequence ID" value="GFN83562.1"/>
    <property type="molecule type" value="Genomic_DNA"/>
</dbReference>
<protein>
    <submittedName>
        <fullName evidence="2">Uncharacterized protein</fullName>
    </submittedName>
</protein>
<evidence type="ECO:0000313" key="2">
    <source>
        <dbReference type="EMBL" id="GFN83562.1"/>
    </source>
</evidence>
<evidence type="ECO:0000313" key="3">
    <source>
        <dbReference type="Proteomes" id="UP000735302"/>
    </source>
</evidence>
<reference evidence="2 3" key="1">
    <citation type="journal article" date="2021" name="Elife">
        <title>Chloroplast acquisition without the gene transfer in kleptoplastic sea slugs, Plakobranchus ocellatus.</title>
        <authorList>
            <person name="Maeda T."/>
            <person name="Takahashi S."/>
            <person name="Yoshida T."/>
            <person name="Shimamura S."/>
            <person name="Takaki Y."/>
            <person name="Nagai Y."/>
            <person name="Toyoda A."/>
            <person name="Suzuki Y."/>
            <person name="Arimoto A."/>
            <person name="Ishii H."/>
            <person name="Satoh N."/>
            <person name="Nishiyama T."/>
            <person name="Hasebe M."/>
            <person name="Maruyama T."/>
            <person name="Minagawa J."/>
            <person name="Obokata J."/>
            <person name="Shigenobu S."/>
        </authorList>
    </citation>
    <scope>NUCLEOTIDE SEQUENCE [LARGE SCALE GENOMIC DNA]</scope>
</reference>
<gene>
    <name evidence="2" type="ORF">PoB_001006800</name>
</gene>
<feature type="compositionally biased region" description="Basic and acidic residues" evidence="1">
    <location>
        <begin position="1"/>
        <end position="20"/>
    </location>
</feature>
<comment type="caution">
    <text evidence="2">The sequence shown here is derived from an EMBL/GenBank/DDBJ whole genome shotgun (WGS) entry which is preliminary data.</text>
</comment>